<dbReference type="EC" id="3.6.4.13" evidence="1"/>
<name>A0A815LWX5_9BILA</name>
<feature type="region of interest" description="Disordered" evidence="9">
    <location>
        <begin position="66"/>
        <end position="95"/>
    </location>
</feature>
<sequence length="484" mass="54582">MDIVTEYLQKAVSRRKLSSAQVIVQTTLQALPNQLAAIPAFSGLPDQLSFKYILFLSSFMSDSQTTTTANDCEKTSSLKNDTNQSASRDVRPSLPRDETALHRLTEVVEHFDQMNLREPLLRGIHSYGLERPAGVQQRALKPCISGYDVIVQAQSGTGKTIAFIIAVLQQLNMDCKDCQALILVPMRELAKGIHTVVLALGEHMHVTCHACIGGVNLREDMKRLETGAQVIVGTPGRTYDILKRSALRSENIKMFVLDAADEILSRGFNEQIYGVFRTLPENVQVIVVSATVPSDLLEVTAKLMNDPVTVLIKREERTLDGIRQFYVNAEREESKLDTLYDLFDTLAITQTQTVIFCNTCQKIDWLAEKLRAHNLTVSSLHLDMDAKQRNDTMKEFRTGSSRILVRTDTFERDNDIPQVSLVINYELPTNRESYIYRIGRSGAFGRKGVAINFIINDEQQTLHNIEQYYHTQIEKLPIDIADFI</sequence>
<dbReference type="SMART" id="SM00490">
    <property type="entry name" value="HELICc"/>
    <property type="match status" value="1"/>
</dbReference>
<dbReference type="GO" id="GO:0005524">
    <property type="term" value="F:ATP binding"/>
    <property type="evidence" value="ECO:0007669"/>
    <property type="project" value="UniProtKB-KW"/>
</dbReference>
<accession>A0A815LWX5</accession>
<dbReference type="GO" id="GO:0005829">
    <property type="term" value="C:cytosol"/>
    <property type="evidence" value="ECO:0007669"/>
    <property type="project" value="TreeGrafter"/>
</dbReference>
<evidence type="ECO:0000256" key="9">
    <source>
        <dbReference type="SAM" id="MobiDB-lite"/>
    </source>
</evidence>
<feature type="short sequence motif" description="Q motif" evidence="8">
    <location>
        <begin position="109"/>
        <end position="137"/>
    </location>
</feature>
<evidence type="ECO:0000256" key="5">
    <source>
        <dbReference type="ARBA" id="ARBA00022840"/>
    </source>
</evidence>
<dbReference type="GO" id="GO:0016787">
    <property type="term" value="F:hydrolase activity"/>
    <property type="evidence" value="ECO:0007669"/>
    <property type="project" value="UniProtKB-KW"/>
</dbReference>
<evidence type="ECO:0000256" key="2">
    <source>
        <dbReference type="ARBA" id="ARBA00022741"/>
    </source>
</evidence>
<evidence type="ECO:0000256" key="4">
    <source>
        <dbReference type="ARBA" id="ARBA00022806"/>
    </source>
</evidence>
<feature type="domain" description="Helicase ATP-binding" evidence="10">
    <location>
        <begin position="140"/>
        <end position="310"/>
    </location>
</feature>
<evidence type="ECO:0000313" key="14">
    <source>
        <dbReference type="EMBL" id="CAF1648222.1"/>
    </source>
</evidence>
<proteinExistence type="predicted"/>
<dbReference type="CDD" id="cd18787">
    <property type="entry name" value="SF2_C_DEAD"/>
    <property type="match status" value="1"/>
</dbReference>
<gene>
    <name evidence="13" type="ORF">CJN711_LOCUS22771</name>
    <name evidence="14" type="ORF">KQP761_LOCUS29432</name>
</gene>
<feature type="domain" description="Helicase C-terminal" evidence="11">
    <location>
        <begin position="321"/>
        <end position="484"/>
    </location>
</feature>
<dbReference type="Pfam" id="PF00271">
    <property type="entry name" value="Helicase_C"/>
    <property type="match status" value="1"/>
</dbReference>
<evidence type="ECO:0000256" key="3">
    <source>
        <dbReference type="ARBA" id="ARBA00022801"/>
    </source>
</evidence>
<dbReference type="Proteomes" id="UP000663834">
    <property type="component" value="Unassembled WGS sequence"/>
</dbReference>
<protein>
    <recommendedName>
        <fullName evidence="1">RNA helicase</fullName>
        <ecNumber evidence="1">3.6.4.13</ecNumber>
    </recommendedName>
</protein>
<evidence type="ECO:0000256" key="6">
    <source>
        <dbReference type="ARBA" id="ARBA00022884"/>
    </source>
</evidence>
<comment type="catalytic activity">
    <reaction evidence="7">
        <text>ATP + H2O = ADP + phosphate + H(+)</text>
        <dbReference type="Rhea" id="RHEA:13065"/>
        <dbReference type="ChEBI" id="CHEBI:15377"/>
        <dbReference type="ChEBI" id="CHEBI:15378"/>
        <dbReference type="ChEBI" id="CHEBI:30616"/>
        <dbReference type="ChEBI" id="CHEBI:43474"/>
        <dbReference type="ChEBI" id="CHEBI:456216"/>
        <dbReference type="EC" id="3.6.4.13"/>
    </reaction>
</comment>
<dbReference type="InterPro" id="IPR027417">
    <property type="entry name" value="P-loop_NTPase"/>
</dbReference>
<dbReference type="EMBL" id="CAJNOW010016169">
    <property type="protein sequence ID" value="CAF1648222.1"/>
    <property type="molecule type" value="Genomic_DNA"/>
</dbReference>
<dbReference type="InterPro" id="IPR014001">
    <property type="entry name" value="Helicase_ATP-bd"/>
</dbReference>
<dbReference type="SUPFAM" id="SSF52540">
    <property type="entry name" value="P-loop containing nucleoside triphosphate hydrolases"/>
    <property type="match status" value="1"/>
</dbReference>
<dbReference type="PROSITE" id="PS51194">
    <property type="entry name" value="HELICASE_CTER"/>
    <property type="match status" value="1"/>
</dbReference>
<dbReference type="PROSITE" id="PS51192">
    <property type="entry name" value="HELICASE_ATP_BIND_1"/>
    <property type="match status" value="1"/>
</dbReference>
<dbReference type="GO" id="GO:0003723">
    <property type="term" value="F:RNA binding"/>
    <property type="evidence" value="ECO:0007669"/>
    <property type="project" value="UniProtKB-KW"/>
</dbReference>
<evidence type="ECO:0000259" key="10">
    <source>
        <dbReference type="PROSITE" id="PS51192"/>
    </source>
</evidence>
<reference evidence="13" key="1">
    <citation type="submission" date="2021-02" db="EMBL/GenBank/DDBJ databases">
        <authorList>
            <person name="Nowell W R."/>
        </authorList>
    </citation>
    <scope>NUCLEOTIDE SEQUENCE</scope>
</reference>
<feature type="domain" description="DEAD-box RNA helicase Q" evidence="12">
    <location>
        <begin position="109"/>
        <end position="137"/>
    </location>
</feature>
<dbReference type="FunFam" id="3.40.50.300:FF:000031">
    <property type="entry name" value="Eukaryotic initiation factor 4A-III"/>
    <property type="match status" value="1"/>
</dbReference>
<dbReference type="GO" id="GO:0003724">
    <property type="term" value="F:RNA helicase activity"/>
    <property type="evidence" value="ECO:0007669"/>
    <property type="project" value="UniProtKB-EC"/>
</dbReference>
<dbReference type="OrthoDB" id="9985977at2759"/>
<dbReference type="AlphaFoldDB" id="A0A815LWX5"/>
<evidence type="ECO:0000259" key="12">
    <source>
        <dbReference type="PROSITE" id="PS51195"/>
    </source>
</evidence>
<organism evidence="13 15">
    <name type="scientific">Rotaria magnacalcarata</name>
    <dbReference type="NCBI Taxonomy" id="392030"/>
    <lineage>
        <taxon>Eukaryota</taxon>
        <taxon>Metazoa</taxon>
        <taxon>Spiralia</taxon>
        <taxon>Gnathifera</taxon>
        <taxon>Rotifera</taxon>
        <taxon>Eurotatoria</taxon>
        <taxon>Bdelloidea</taxon>
        <taxon>Philodinida</taxon>
        <taxon>Philodinidae</taxon>
        <taxon>Rotaria</taxon>
    </lineage>
</organism>
<evidence type="ECO:0000256" key="1">
    <source>
        <dbReference type="ARBA" id="ARBA00012552"/>
    </source>
</evidence>
<keyword evidence="2" id="KW-0547">Nucleotide-binding</keyword>
<dbReference type="InterPro" id="IPR001650">
    <property type="entry name" value="Helicase_C-like"/>
</dbReference>
<dbReference type="SMART" id="SM00487">
    <property type="entry name" value="DEXDc"/>
    <property type="match status" value="1"/>
</dbReference>
<dbReference type="PROSITE" id="PS51195">
    <property type="entry name" value="Q_MOTIF"/>
    <property type="match status" value="1"/>
</dbReference>
<comment type="caution">
    <text evidence="13">The sequence shown here is derived from an EMBL/GenBank/DDBJ whole genome shotgun (WGS) entry which is preliminary data.</text>
</comment>
<dbReference type="Proteomes" id="UP000663855">
    <property type="component" value="Unassembled WGS sequence"/>
</dbReference>
<evidence type="ECO:0000256" key="7">
    <source>
        <dbReference type="ARBA" id="ARBA00047984"/>
    </source>
</evidence>
<feature type="compositionally biased region" description="Polar residues" evidence="9">
    <location>
        <begin position="77"/>
        <end position="87"/>
    </location>
</feature>
<dbReference type="Gene3D" id="3.40.50.300">
    <property type="entry name" value="P-loop containing nucleotide triphosphate hydrolases"/>
    <property type="match status" value="2"/>
</dbReference>
<dbReference type="InterPro" id="IPR014014">
    <property type="entry name" value="RNA_helicase_DEAD_Q_motif"/>
</dbReference>
<keyword evidence="6" id="KW-0694">RNA-binding</keyword>
<dbReference type="PANTHER" id="PTHR47959">
    <property type="entry name" value="ATP-DEPENDENT RNA HELICASE RHLE-RELATED"/>
    <property type="match status" value="1"/>
</dbReference>
<dbReference type="EMBL" id="CAJNOV010010676">
    <property type="protein sequence ID" value="CAF1416410.1"/>
    <property type="molecule type" value="Genomic_DNA"/>
</dbReference>
<dbReference type="Pfam" id="PF00270">
    <property type="entry name" value="DEAD"/>
    <property type="match status" value="1"/>
</dbReference>
<keyword evidence="5" id="KW-0067">ATP-binding</keyword>
<dbReference type="InterPro" id="IPR011545">
    <property type="entry name" value="DEAD/DEAH_box_helicase_dom"/>
</dbReference>
<keyword evidence="4" id="KW-0347">Helicase</keyword>
<keyword evidence="3" id="KW-0378">Hydrolase</keyword>
<evidence type="ECO:0000313" key="13">
    <source>
        <dbReference type="EMBL" id="CAF1416410.1"/>
    </source>
</evidence>
<dbReference type="PANTHER" id="PTHR47959:SF1">
    <property type="entry name" value="ATP-DEPENDENT RNA HELICASE DBPA"/>
    <property type="match status" value="1"/>
</dbReference>
<dbReference type="InterPro" id="IPR050079">
    <property type="entry name" value="DEAD_box_RNA_helicase"/>
</dbReference>
<evidence type="ECO:0000313" key="15">
    <source>
        <dbReference type="Proteomes" id="UP000663855"/>
    </source>
</evidence>
<evidence type="ECO:0000256" key="8">
    <source>
        <dbReference type="PROSITE-ProRule" id="PRU00552"/>
    </source>
</evidence>
<evidence type="ECO:0000259" key="11">
    <source>
        <dbReference type="PROSITE" id="PS51194"/>
    </source>
</evidence>